<protein>
    <submittedName>
        <fullName evidence="1">Uncharacterized protein</fullName>
    </submittedName>
</protein>
<name>A0A8R7TST0_TRIUA</name>
<evidence type="ECO:0000313" key="1">
    <source>
        <dbReference type="EnsemblPlants" id="TuG1812G0300001615.01.T01"/>
    </source>
</evidence>
<reference evidence="1" key="3">
    <citation type="submission" date="2022-06" db="UniProtKB">
        <authorList>
            <consortium name="EnsemblPlants"/>
        </authorList>
    </citation>
    <scope>IDENTIFICATION</scope>
</reference>
<sequence>KEPTCSEFASDLGSENERARQYWIRCKQRRTNLEVAELLLTASRGAVASCCCTGCRAVGAARHLFLSRCES</sequence>
<evidence type="ECO:0000313" key="2">
    <source>
        <dbReference type="Proteomes" id="UP000015106"/>
    </source>
</evidence>
<dbReference type="AlphaFoldDB" id="A0A8R7TST0"/>
<accession>A0A8R7TST0</accession>
<reference evidence="1" key="2">
    <citation type="submission" date="2018-03" db="EMBL/GenBank/DDBJ databases">
        <title>The Triticum urartu genome reveals the dynamic nature of wheat genome evolution.</title>
        <authorList>
            <person name="Ling H."/>
            <person name="Ma B."/>
            <person name="Shi X."/>
            <person name="Liu H."/>
            <person name="Dong L."/>
            <person name="Sun H."/>
            <person name="Cao Y."/>
            <person name="Gao Q."/>
            <person name="Zheng S."/>
            <person name="Li Y."/>
            <person name="Yu Y."/>
            <person name="Du H."/>
            <person name="Qi M."/>
            <person name="Li Y."/>
            <person name="Yu H."/>
            <person name="Cui Y."/>
            <person name="Wang N."/>
            <person name="Chen C."/>
            <person name="Wu H."/>
            <person name="Zhao Y."/>
            <person name="Zhang J."/>
            <person name="Li Y."/>
            <person name="Zhou W."/>
            <person name="Zhang B."/>
            <person name="Hu W."/>
            <person name="Eijk M."/>
            <person name="Tang J."/>
            <person name="Witsenboer H."/>
            <person name="Zhao S."/>
            <person name="Li Z."/>
            <person name="Zhang A."/>
            <person name="Wang D."/>
            <person name="Liang C."/>
        </authorList>
    </citation>
    <scope>NUCLEOTIDE SEQUENCE [LARGE SCALE GENOMIC DNA]</scope>
    <source>
        <strain evidence="1">cv. G1812</strain>
    </source>
</reference>
<dbReference type="EnsemblPlants" id="TuG1812G0300001615.01.T01">
    <property type="protein sequence ID" value="TuG1812G0300001615.01.T01"/>
    <property type="gene ID" value="TuG1812G0300001615.01"/>
</dbReference>
<dbReference type="Gramene" id="TuG1812G0300001615.01.T01">
    <property type="protein sequence ID" value="TuG1812G0300001615.01.T01"/>
    <property type="gene ID" value="TuG1812G0300001615.01"/>
</dbReference>
<proteinExistence type="predicted"/>
<keyword evidence="2" id="KW-1185">Reference proteome</keyword>
<dbReference type="Proteomes" id="UP000015106">
    <property type="component" value="Chromosome 3"/>
</dbReference>
<organism evidence="1 2">
    <name type="scientific">Triticum urartu</name>
    <name type="common">Red wild einkorn</name>
    <name type="synonym">Crithodium urartu</name>
    <dbReference type="NCBI Taxonomy" id="4572"/>
    <lineage>
        <taxon>Eukaryota</taxon>
        <taxon>Viridiplantae</taxon>
        <taxon>Streptophyta</taxon>
        <taxon>Embryophyta</taxon>
        <taxon>Tracheophyta</taxon>
        <taxon>Spermatophyta</taxon>
        <taxon>Magnoliopsida</taxon>
        <taxon>Liliopsida</taxon>
        <taxon>Poales</taxon>
        <taxon>Poaceae</taxon>
        <taxon>BOP clade</taxon>
        <taxon>Pooideae</taxon>
        <taxon>Triticodae</taxon>
        <taxon>Triticeae</taxon>
        <taxon>Triticinae</taxon>
        <taxon>Triticum</taxon>
    </lineage>
</organism>
<reference evidence="2" key="1">
    <citation type="journal article" date="2013" name="Nature">
        <title>Draft genome of the wheat A-genome progenitor Triticum urartu.</title>
        <authorList>
            <person name="Ling H.Q."/>
            <person name="Zhao S."/>
            <person name="Liu D."/>
            <person name="Wang J."/>
            <person name="Sun H."/>
            <person name="Zhang C."/>
            <person name="Fan H."/>
            <person name="Li D."/>
            <person name="Dong L."/>
            <person name="Tao Y."/>
            <person name="Gao C."/>
            <person name="Wu H."/>
            <person name="Li Y."/>
            <person name="Cui Y."/>
            <person name="Guo X."/>
            <person name="Zheng S."/>
            <person name="Wang B."/>
            <person name="Yu K."/>
            <person name="Liang Q."/>
            <person name="Yang W."/>
            <person name="Lou X."/>
            <person name="Chen J."/>
            <person name="Feng M."/>
            <person name="Jian J."/>
            <person name="Zhang X."/>
            <person name="Luo G."/>
            <person name="Jiang Y."/>
            <person name="Liu J."/>
            <person name="Wang Z."/>
            <person name="Sha Y."/>
            <person name="Zhang B."/>
            <person name="Wu H."/>
            <person name="Tang D."/>
            <person name="Shen Q."/>
            <person name="Xue P."/>
            <person name="Zou S."/>
            <person name="Wang X."/>
            <person name="Liu X."/>
            <person name="Wang F."/>
            <person name="Yang Y."/>
            <person name="An X."/>
            <person name="Dong Z."/>
            <person name="Zhang K."/>
            <person name="Zhang X."/>
            <person name="Luo M.C."/>
            <person name="Dvorak J."/>
            <person name="Tong Y."/>
            <person name="Wang J."/>
            <person name="Yang H."/>
            <person name="Li Z."/>
            <person name="Wang D."/>
            <person name="Zhang A."/>
            <person name="Wang J."/>
        </authorList>
    </citation>
    <scope>NUCLEOTIDE SEQUENCE</scope>
    <source>
        <strain evidence="2">cv. G1812</strain>
    </source>
</reference>